<dbReference type="InterPro" id="IPR056082">
    <property type="entry name" value="BilB-like"/>
</dbReference>
<dbReference type="Proteomes" id="UP001302257">
    <property type="component" value="Chromosome"/>
</dbReference>
<dbReference type="EMBL" id="CP132507">
    <property type="protein sequence ID" value="WNO03998.1"/>
    <property type="molecule type" value="Genomic_DNA"/>
</dbReference>
<evidence type="ECO:0000256" key="1">
    <source>
        <dbReference type="SAM" id="MobiDB-lite"/>
    </source>
</evidence>
<feature type="region of interest" description="Disordered" evidence="1">
    <location>
        <begin position="57"/>
        <end position="78"/>
    </location>
</feature>
<keyword evidence="3" id="KW-1185">Reference proteome</keyword>
<gene>
    <name evidence="2" type="ORF">RAN89_13910</name>
</gene>
<dbReference type="Pfam" id="PF24702">
    <property type="entry name" value="DUF7665"/>
    <property type="match status" value="1"/>
</dbReference>
<organism evidence="2 3">
    <name type="scientific">Rhodoferax mekongensis</name>
    <dbReference type="NCBI Taxonomy" id="3068341"/>
    <lineage>
        <taxon>Bacteria</taxon>
        <taxon>Pseudomonadati</taxon>
        <taxon>Pseudomonadota</taxon>
        <taxon>Betaproteobacteria</taxon>
        <taxon>Burkholderiales</taxon>
        <taxon>Comamonadaceae</taxon>
        <taxon>Rhodoferax</taxon>
    </lineage>
</organism>
<proteinExistence type="predicted"/>
<reference evidence="2 3" key="1">
    <citation type="submission" date="2023-08" db="EMBL/GenBank/DDBJ databases">
        <title>Rhodoferax potami sp. nov. and Rhodoferax mekongensis sp. nov., isolated from the Mekong River in Thailand.</title>
        <authorList>
            <person name="Kitikhun S."/>
            <person name="Charoenyingcharoen P."/>
            <person name="Siriarchawattana P."/>
            <person name="Likhitrattanapisal S."/>
            <person name="Nilsakha T."/>
            <person name="Chanpet A."/>
            <person name="Rattanawaree P."/>
            <person name="Ingsriswang S."/>
        </authorList>
    </citation>
    <scope>NUCLEOTIDE SEQUENCE [LARGE SCALE GENOMIC DNA]</scope>
    <source>
        <strain evidence="2 3">TBRC 17307</strain>
    </source>
</reference>
<sequence length="324" mass="36095">MARIFLQSSLLADMVVLSVDENLSDAEIKQRCIQALPTEFQSDELVLTEEERYSEGKAEDFSEGLTASKKDSSKSRSKRYHIGRCKKVTVKVRYAGQTHERSFSPAATVEQVKVWALHAFHVASSDAAELTLQLIGSETQPSRDVHVGALADTHCNVGFDLVRSYTVNGDSLLSPDHEALEKFFMSAAYLSGEEDGRWALRAIEWPFVFVDVFAVSGDCYTLRLQCDGYPMTPPTGAFWDNEKGTFLMAGLWPRVGAQRGQSFRTDWQNGTALYIPCDRHGIAGHDQWNQIYPAWVWAPNVGLTRYLNVVSELLNGADYAGPQA</sequence>
<accession>A0ABZ0AWK5</accession>
<name>A0ABZ0AWK5_9BURK</name>
<evidence type="ECO:0000313" key="3">
    <source>
        <dbReference type="Proteomes" id="UP001302257"/>
    </source>
</evidence>
<protein>
    <submittedName>
        <fullName evidence="2">Uncharacterized protein</fullName>
    </submittedName>
</protein>
<evidence type="ECO:0000313" key="2">
    <source>
        <dbReference type="EMBL" id="WNO03998.1"/>
    </source>
</evidence>
<dbReference type="RefSeq" id="WP_313866869.1">
    <property type="nucleotide sequence ID" value="NZ_CP132507.1"/>
</dbReference>